<proteinExistence type="predicted"/>
<name>A0A3M7T2T4_BRAPC</name>
<accession>A0A3M7T2T4</accession>
<protein>
    <submittedName>
        <fullName evidence="1">Uncharacterized protein</fullName>
    </submittedName>
</protein>
<organism evidence="1 2">
    <name type="scientific">Brachionus plicatilis</name>
    <name type="common">Marine rotifer</name>
    <name type="synonym">Brachionus muelleri</name>
    <dbReference type="NCBI Taxonomy" id="10195"/>
    <lineage>
        <taxon>Eukaryota</taxon>
        <taxon>Metazoa</taxon>
        <taxon>Spiralia</taxon>
        <taxon>Gnathifera</taxon>
        <taxon>Rotifera</taxon>
        <taxon>Eurotatoria</taxon>
        <taxon>Monogononta</taxon>
        <taxon>Pseudotrocha</taxon>
        <taxon>Ploima</taxon>
        <taxon>Brachionidae</taxon>
        <taxon>Brachionus</taxon>
    </lineage>
</organism>
<gene>
    <name evidence="1" type="ORF">BpHYR1_003433</name>
</gene>
<dbReference type="Proteomes" id="UP000276133">
    <property type="component" value="Unassembled WGS sequence"/>
</dbReference>
<keyword evidence="2" id="KW-1185">Reference proteome</keyword>
<reference evidence="1 2" key="1">
    <citation type="journal article" date="2018" name="Sci. Rep.">
        <title>Genomic signatures of local adaptation to the degree of environmental predictability in rotifers.</title>
        <authorList>
            <person name="Franch-Gras L."/>
            <person name="Hahn C."/>
            <person name="Garcia-Roger E.M."/>
            <person name="Carmona M.J."/>
            <person name="Serra M."/>
            <person name="Gomez A."/>
        </authorList>
    </citation>
    <scope>NUCLEOTIDE SEQUENCE [LARGE SCALE GENOMIC DNA]</scope>
    <source>
        <strain evidence="1">HYR1</strain>
    </source>
</reference>
<evidence type="ECO:0000313" key="1">
    <source>
        <dbReference type="EMBL" id="RNA42247.1"/>
    </source>
</evidence>
<sequence length="61" mass="7126">MVVFGVNFQIGVQELHQVWLQNGRCFEIFIRYFALCMELNNLMLTMQSSTESSLMLSSKMM</sequence>
<dbReference type="AlphaFoldDB" id="A0A3M7T2T4"/>
<comment type="caution">
    <text evidence="1">The sequence shown here is derived from an EMBL/GenBank/DDBJ whole genome shotgun (WGS) entry which is preliminary data.</text>
</comment>
<dbReference type="EMBL" id="REGN01000393">
    <property type="protein sequence ID" value="RNA42247.1"/>
    <property type="molecule type" value="Genomic_DNA"/>
</dbReference>
<evidence type="ECO:0000313" key="2">
    <source>
        <dbReference type="Proteomes" id="UP000276133"/>
    </source>
</evidence>